<reference evidence="2 3" key="1">
    <citation type="submission" date="2024-02" db="EMBL/GenBank/DDBJ databases">
        <authorList>
            <person name="Vignale AGUSTIN F."/>
            <person name="Sosa J E."/>
            <person name="Modenutti C."/>
        </authorList>
    </citation>
    <scope>NUCLEOTIDE SEQUENCE [LARGE SCALE GENOMIC DNA]</scope>
</reference>
<feature type="compositionally biased region" description="Polar residues" evidence="1">
    <location>
        <begin position="13"/>
        <end position="28"/>
    </location>
</feature>
<evidence type="ECO:0000313" key="2">
    <source>
        <dbReference type="EMBL" id="CAK9156422.1"/>
    </source>
</evidence>
<comment type="caution">
    <text evidence="2">The sequence shown here is derived from an EMBL/GenBank/DDBJ whole genome shotgun (WGS) entry which is preliminary data.</text>
</comment>
<organism evidence="2 3">
    <name type="scientific">Ilex paraguariensis</name>
    <name type="common">yerba mate</name>
    <dbReference type="NCBI Taxonomy" id="185542"/>
    <lineage>
        <taxon>Eukaryota</taxon>
        <taxon>Viridiplantae</taxon>
        <taxon>Streptophyta</taxon>
        <taxon>Embryophyta</taxon>
        <taxon>Tracheophyta</taxon>
        <taxon>Spermatophyta</taxon>
        <taxon>Magnoliopsida</taxon>
        <taxon>eudicotyledons</taxon>
        <taxon>Gunneridae</taxon>
        <taxon>Pentapetalae</taxon>
        <taxon>asterids</taxon>
        <taxon>campanulids</taxon>
        <taxon>Aquifoliales</taxon>
        <taxon>Aquifoliaceae</taxon>
        <taxon>Ilex</taxon>
    </lineage>
</organism>
<name>A0ABC8SHM9_9AQUA</name>
<evidence type="ECO:0000256" key="1">
    <source>
        <dbReference type="SAM" id="MobiDB-lite"/>
    </source>
</evidence>
<accession>A0ABC8SHM9</accession>
<gene>
    <name evidence="2" type="ORF">ILEXP_LOCUS24963</name>
</gene>
<proteinExistence type="predicted"/>
<feature type="region of interest" description="Disordered" evidence="1">
    <location>
        <begin position="1"/>
        <end position="30"/>
    </location>
</feature>
<evidence type="ECO:0000313" key="3">
    <source>
        <dbReference type="Proteomes" id="UP001642360"/>
    </source>
</evidence>
<sequence>MTERVIYDAGLSSYATAPHPSSSQSTKSRQARMEAIQWGVLNQISLGGVEVEETGGRMLAHCVVPQGYSLS</sequence>
<dbReference type="Proteomes" id="UP001642360">
    <property type="component" value="Unassembled WGS sequence"/>
</dbReference>
<protein>
    <submittedName>
        <fullName evidence="2">Uncharacterized protein</fullName>
    </submittedName>
</protein>
<keyword evidence="3" id="KW-1185">Reference proteome</keyword>
<dbReference type="EMBL" id="CAUOFW020002851">
    <property type="protein sequence ID" value="CAK9156422.1"/>
    <property type="molecule type" value="Genomic_DNA"/>
</dbReference>
<dbReference type="AlphaFoldDB" id="A0ABC8SHM9"/>